<gene>
    <name evidence="1" type="ORF">BDV29DRAFT_157506</name>
</gene>
<organism evidence="1 2">
    <name type="scientific">Aspergillus leporis</name>
    <dbReference type="NCBI Taxonomy" id="41062"/>
    <lineage>
        <taxon>Eukaryota</taxon>
        <taxon>Fungi</taxon>
        <taxon>Dikarya</taxon>
        <taxon>Ascomycota</taxon>
        <taxon>Pezizomycotina</taxon>
        <taxon>Eurotiomycetes</taxon>
        <taxon>Eurotiomycetidae</taxon>
        <taxon>Eurotiales</taxon>
        <taxon>Aspergillaceae</taxon>
        <taxon>Aspergillus</taxon>
        <taxon>Aspergillus subgen. Circumdati</taxon>
    </lineage>
</organism>
<proteinExistence type="predicted"/>
<evidence type="ECO:0000313" key="1">
    <source>
        <dbReference type="EMBL" id="KAB8073524.1"/>
    </source>
</evidence>
<accession>A0A5N5X214</accession>
<sequence>MQMRKSLNSLPVVDLGADTPYCGAQKFQGPRWIATGGYEWYLMGPTEDDGLNLLVRAACRRNSDDVDDALWEEARKYSKSDPFAKLPVELLHGIPPVLQAFLSAQS</sequence>
<reference evidence="1 2" key="1">
    <citation type="submission" date="2019-04" db="EMBL/GenBank/DDBJ databases">
        <title>Friends and foes A comparative genomics study of 23 Aspergillus species from section Flavi.</title>
        <authorList>
            <consortium name="DOE Joint Genome Institute"/>
            <person name="Kjaerbolling I."/>
            <person name="Vesth T."/>
            <person name="Frisvad J.C."/>
            <person name="Nybo J.L."/>
            <person name="Theobald S."/>
            <person name="Kildgaard S."/>
            <person name="Isbrandt T."/>
            <person name="Kuo A."/>
            <person name="Sato A."/>
            <person name="Lyhne E.K."/>
            <person name="Kogle M.E."/>
            <person name="Wiebenga A."/>
            <person name="Kun R.S."/>
            <person name="Lubbers R.J."/>
            <person name="Makela M.R."/>
            <person name="Barry K."/>
            <person name="Chovatia M."/>
            <person name="Clum A."/>
            <person name="Daum C."/>
            <person name="Haridas S."/>
            <person name="He G."/>
            <person name="LaButti K."/>
            <person name="Lipzen A."/>
            <person name="Mondo S."/>
            <person name="Riley R."/>
            <person name="Salamov A."/>
            <person name="Simmons B.A."/>
            <person name="Magnuson J.K."/>
            <person name="Henrissat B."/>
            <person name="Mortensen U.H."/>
            <person name="Larsen T.O."/>
            <person name="Devries R.P."/>
            <person name="Grigoriev I.V."/>
            <person name="Machida M."/>
            <person name="Baker S.E."/>
            <person name="Andersen M.R."/>
        </authorList>
    </citation>
    <scope>NUCLEOTIDE SEQUENCE [LARGE SCALE GENOMIC DNA]</scope>
    <source>
        <strain evidence="1 2">CBS 151.66</strain>
    </source>
</reference>
<dbReference type="AlphaFoldDB" id="A0A5N5X214"/>
<dbReference type="Proteomes" id="UP000326565">
    <property type="component" value="Unassembled WGS sequence"/>
</dbReference>
<protein>
    <submittedName>
        <fullName evidence="1">Uncharacterized protein</fullName>
    </submittedName>
</protein>
<keyword evidence="2" id="KW-1185">Reference proteome</keyword>
<name>A0A5N5X214_9EURO</name>
<dbReference type="EMBL" id="ML732225">
    <property type="protein sequence ID" value="KAB8073524.1"/>
    <property type="molecule type" value="Genomic_DNA"/>
</dbReference>
<evidence type="ECO:0000313" key="2">
    <source>
        <dbReference type="Proteomes" id="UP000326565"/>
    </source>
</evidence>